<dbReference type="Proteomes" id="UP001459277">
    <property type="component" value="Unassembled WGS sequence"/>
</dbReference>
<reference evidence="1 2" key="1">
    <citation type="submission" date="2024-01" db="EMBL/GenBank/DDBJ databases">
        <title>A telomere-to-telomere, gap-free genome of sweet tea (Lithocarpus litseifolius).</title>
        <authorList>
            <person name="Zhou J."/>
        </authorList>
    </citation>
    <scope>NUCLEOTIDE SEQUENCE [LARGE SCALE GENOMIC DNA]</scope>
    <source>
        <strain evidence="1">Zhou-2022a</strain>
        <tissue evidence="1">Leaf</tissue>
    </source>
</reference>
<evidence type="ECO:0000313" key="1">
    <source>
        <dbReference type="EMBL" id="KAL0001899.1"/>
    </source>
</evidence>
<gene>
    <name evidence="1" type="ORF">SO802_015680</name>
</gene>
<proteinExistence type="predicted"/>
<sequence length="125" mass="14311">MSRCLIMLSTQGASWINLDLAIDDLVGNSDRDCFTLVLIPTSLSRDPGEPSLRWKISRLVESWNRDWIFARSHCRVVALSKLLTLRNLSTPGRKQVGEAATYDYLSQSAPHHRMRSLVWSRLRQT</sequence>
<dbReference type="AlphaFoldDB" id="A0AAW2CWR5"/>
<accession>A0AAW2CWR5</accession>
<dbReference type="EMBL" id="JAZDWU010000005">
    <property type="protein sequence ID" value="KAL0001899.1"/>
    <property type="molecule type" value="Genomic_DNA"/>
</dbReference>
<keyword evidence="2" id="KW-1185">Reference proteome</keyword>
<name>A0AAW2CWR5_9ROSI</name>
<organism evidence="1 2">
    <name type="scientific">Lithocarpus litseifolius</name>
    <dbReference type="NCBI Taxonomy" id="425828"/>
    <lineage>
        <taxon>Eukaryota</taxon>
        <taxon>Viridiplantae</taxon>
        <taxon>Streptophyta</taxon>
        <taxon>Embryophyta</taxon>
        <taxon>Tracheophyta</taxon>
        <taxon>Spermatophyta</taxon>
        <taxon>Magnoliopsida</taxon>
        <taxon>eudicotyledons</taxon>
        <taxon>Gunneridae</taxon>
        <taxon>Pentapetalae</taxon>
        <taxon>rosids</taxon>
        <taxon>fabids</taxon>
        <taxon>Fagales</taxon>
        <taxon>Fagaceae</taxon>
        <taxon>Lithocarpus</taxon>
    </lineage>
</organism>
<evidence type="ECO:0000313" key="2">
    <source>
        <dbReference type="Proteomes" id="UP001459277"/>
    </source>
</evidence>
<comment type="caution">
    <text evidence="1">The sequence shown here is derived from an EMBL/GenBank/DDBJ whole genome shotgun (WGS) entry which is preliminary data.</text>
</comment>
<protein>
    <submittedName>
        <fullName evidence="1">Uncharacterized protein</fullName>
    </submittedName>
</protein>